<name>A0A6C0B9R2_9ZZZZ</name>
<accession>A0A6C0B9R2</accession>
<proteinExistence type="predicted"/>
<sequence length="74" mass="9001">MSIDFDKASKEWRKNKINVGKGYFQYKCCKIDCEHPLYVYTTQNKLFSEFANNFDLINQNNPKQYKYCEYHLNE</sequence>
<organism evidence="1">
    <name type="scientific">viral metagenome</name>
    <dbReference type="NCBI Taxonomy" id="1070528"/>
    <lineage>
        <taxon>unclassified sequences</taxon>
        <taxon>metagenomes</taxon>
        <taxon>organismal metagenomes</taxon>
    </lineage>
</organism>
<dbReference type="AlphaFoldDB" id="A0A6C0B9R2"/>
<protein>
    <submittedName>
        <fullName evidence="1">Uncharacterized protein</fullName>
    </submittedName>
</protein>
<evidence type="ECO:0000313" key="1">
    <source>
        <dbReference type="EMBL" id="QHS88238.1"/>
    </source>
</evidence>
<reference evidence="1" key="1">
    <citation type="journal article" date="2020" name="Nature">
        <title>Giant virus diversity and host interactions through global metagenomics.</title>
        <authorList>
            <person name="Schulz F."/>
            <person name="Roux S."/>
            <person name="Paez-Espino D."/>
            <person name="Jungbluth S."/>
            <person name="Walsh D.A."/>
            <person name="Denef V.J."/>
            <person name="McMahon K.D."/>
            <person name="Konstantinidis K.T."/>
            <person name="Eloe-Fadrosh E.A."/>
            <person name="Kyrpides N.C."/>
            <person name="Woyke T."/>
        </authorList>
    </citation>
    <scope>NUCLEOTIDE SEQUENCE</scope>
    <source>
        <strain evidence="1">GVMAG-M-3300010158-55</strain>
    </source>
</reference>
<dbReference type="EMBL" id="MN739094">
    <property type="protein sequence ID" value="QHS88238.1"/>
    <property type="molecule type" value="Genomic_DNA"/>
</dbReference>